<gene>
    <name evidence="2" type="ORF">Pfra01_002277400</name>
</gene>
<evidence type="ECO:0000256" key="1">
    <source>
        <dbReference type="SAM" id="MobiDB-lite"/>
    </source>
</evidence>
<dbReference type="AlphaFoldDB" id="A0A9W7D2X5"/>
<evidence type="ECO:0000313" key="3">
    <source>
        <dbReference type="Proteomes" id="UP001165121"/>
    </source>
</evidence>
<keyword evidence="3" id="KW-1185">Reference proteome</keyword>
<accession>A0A9W7D2X5</accession>
<protein>
    <submittedName>
        <fullName evidence="2">Unnamed protein product</fullName>
    </submittedName>
</protein>
<dbReference type="Gene3D" id="2.40.70.10">
    <property type="entry name" value="Acid Proteases"/>
    <property type="match status" value="1"/>
</dbReference>
<dbReference type="EMBL" id="BSXT01003523">
    <property type="protein sequence ID" value="GMF54524.1"/>
    <property type="molecule type" value="Genomic_DNA"/>
</dbReference>
<dbReference type="InterPro" id="IPR021109">
    <property type="entry name" value="Peptidase_aspartic_dom_sf"/>
</dbReference>
<name>A0A9W7D2X5_9STRA</name>
<organism evidence="2 3">
    <name type="scientific">Phytophthora fragariaefolia</name>
    <dbReference type="NCBI Taxonomy" id="1490495"/>
    <lineage>
        <taxon>Eukaryota</taxon>
        <taxon>Sar</taxon>
        <taxon>Stramenopiles</taxon>
        <taxon>Oomycota</taxon>
        <taxon>Peronosporomycetes</taxon>
        <taxon>Peronosporales</taxon>
        <taxon>Peronosporaceae</taxon>
        <taxon>Phytophthora</taxon>
    </lineage>
</organism>
<proteinExistence type="predicted"/>
<dbReference type="CDD" id="cd00303">
    <property type="entry name" value="retropepsin_like"/>
    <property type="match status" value="1"/>
</dbReference>
<comment type="caution">
    <text evidence="2">The sequence shown here is derived from an EMBL/GenBank/DDBJ whole genome shotgun (WGS) entry which is preliminary data.</text>
</comment>
<evidence type="ECO:0000313" key="2">
    <source>
        <dbReference type="EMBL" id="GMF54524.1"/>
    </source>
</evidence>
<feature type="region of interest" description="Disordered" evidence="1">
    <location>
        <begin position="1"/>
        <end position="38"/>
    </location>
</feature>
<sequence>MTPVGAGRPTGEDLSIPDGRVGGARHGGLVTESLGTHESKKSSDRLLVVHARSGARNADKFADALRENSSATPVLVRLANGSLVEVPRVLMDLSAKFENFESTERFIVLEMDKYDLNLGLSWLEKHEPWIDWRGKAIGASRSVLSDRASVSHVPTSVKGKGIRQDRQGASAPEEFMGVAEVFGAPHEVPVDPVKESAEEHPGVKLSEFTIRCCGLGNLAPPEQGITRRDPGVGNVVPRGVRKALIDWKTGYTASNVGSLVPREPVKAKQEWKVGKYASRVGNIVPHKASIVDGARDETLADVDEDQESSDGHCQVIGSETGLRVKADAIQLKALSEVAELLNLEETSLNDFLADLNAGDIAEVVLLRPEPTPEELNSSSVVDEDVLEEFRN</sequence>
<dbReference type="Proteomes" id="UP001165121">
    <property type="component" value="Unassembled WGS sequence"/>
</dbReference>
<reference evidence="2" key="1">
    <citation type="submission" date="2023-04" db="EMBL/GenBank/DDBJ databases">
        <title>Phytophthora fragariaefolia NBRC 109709.</title>
        <authorList>
            <person name="Ichikawa N."/>
            <person name="Sato H."/>
            <person name="Tonouchi N."/>
        </authorList>
    </citation>
    <scope>NUCLEOTIDE SEQUENCE</scope>
    <source>
        <strain evidence="2">NBRC 109709</strain>
    </source>
</reference>